<evidence type="ECO:0000256" key="1">
    <source>
        <dbReference type="SAM" id="MobiDB-lite"/>
    </source>
</evidence>
<keyword evidence="3" id="KW-1185">Reference proteome</keyword>
<dbReference type="EMBL" id="KZ308143">
    <property type="protein sequence ID" value="KAG8222728.1"/>
    <property type="molecule type" value="Genomic_DNA"/>
</dbReference>
<sequence length="118" mass="13523">MNWLRKGISLCTNLLQIIVKSMLLRQDVVFNRQCIYDYLQGKHWVSYGRNTRKVEEEMWKADELQDDVEPLIIRLTNNSSSSGNQSSQSGSKVGLSWPDPSKTNQPTFEGIQELSDSD</sequence>
<reference evidence="2" key="1">
    <citation type="submission" date="2013-04" db="EMBL/GenBank/DDBJ databases">
        <authorList>
            <person name="Qu J."/>
            <person name="Murali S.C."/>
            <person name="Bandaranaike D."/>
            <person name="Bellair M."/>
            <person name="Blankenburg K."/>
            <person name="Chao H."/>
            <person name="Dinh H."/>
            <person name="Doddapaneni H."/>
            <person name="Downs B."/>
            <person name="Dugan-Rocha S."/>
            <person name="Elkadiri S."/>
            <person name="Gnanaolivu R.D."/>
            <person name="Hernandez B."/>
            <person name="Javaid M."/>
            <person name="Jayaseelan J.C."/>
            <person name="Lee S."/>
            <person name="Li M."/>
            <person name="Ming W."/>
            <person name="Munidasa M."/>
            <person name="Muniz J."/>
            <person name="Nguyen L."/>
            <person name="Ongeri F."/>
            <person name="Osuji N."/>
            <person name="Pu L.-L."/>
            <person name="Puazo M."/>
            <person name="Qu C."/>
            <person name="Quiroz J."/>
            <person name="Raj R."/>
            <person name="Weissenberger G."/>
            <person name="Xin Y."/>
            <person name="Zou X."/>
            <person name="Han Y."/>
            <person name="Richards S."/>
            <person name="Worley K."/>
            <person name="Muzny D."/>
            <person name="Gibbs R."/>
        </authorList>
    </citation>
    <scope>NUCLEOTIDE SEQUENCE</scope>
    <source>
        <strain evidence="2">Sampled in the wild</strain>
    </source>
</reference>
<dbReference type="Proteomes" id="UP000792457">
    <property type="component" value="Unassembled WGS sequence"/>
</dbReference>
<feature type="region of interest" description="Disordered" evidence="1">
    <location>
        <begin position="75"/>
        <end position="118"/>
    </location>
</feature>
<evidence type="ECO:0000313" key="3">
    <source>
        <dbReference type="Proteomes" id="UP000792457"/>
    </source>
</evidence>
<feature type="compositionally biased region" description="Low complexity" evidence="1">
    <location>
        <begin position="77"/>
        <end position="91"/>
    </location>
</feature>
<name>A0A8K0JUK0_LADFU</name>
<organism evidence="2 3">
    <name type="scientific">Ladona fulva</name>
    <name type="common">Scarce chaser dragonfly</name>
    <name type="synonym">Libellula fulva</name>
    <dbReference type="NCBI Taxonomy" id="123851"/>
    <lineage>
        <taxon>Eukaryota</taxon>
        <taxon>Metazoa</taxon>
        <taxon>Ecdysozoa</taxon>
        <taxon>Arthropoda</taxon>
        <taxon>Hexapoda</taxon>
        <taxon>Insecta</taxon>
        <taxon>Pterygota</taxon>
        <taxon>Palaeoptera</taxon>
        <taxon>Odonata</taxon>
        <taxon>Epiprocta</taxon>
        <taxon>Anisoptera</taxon>
        <taxon>Libelluloidea</taxon>
        <taxon>Libellulidae</taxon>
        <taxon>Ladona</taxon>
    </lineage>
</organism>
<dbReference type="AlphaFoldDB" id="A0A8K0JUK0"/>
<gene>
    <name evidence="2" type="ORF">J437_LFUL008124</name>
</gene>
<reference evidence="2" key="2">
    <citation type="submission" date="2017-10" db="EMBL/GenBank/DDBJ databases">
        <title>Ladona fulva Genome sequencing and assembly.</title>
        <authorList>
            <person name="Murali S."/>
            <person name="Richards S."/>
            <person name="Bandaranaike D."/>
            <person name="Bellair M."/>
            <person name="Blankenburg K."/>
            <person name="Chao H."/>
            <person name="Dinh H."/>
            <person name="Doddapaneni H."/>
            <person name="Dugan-Rocha S."/>
            <person name="Elkadiri S."/>
            <person name="Gnanaolivu R."/>
            <person name="Hernandez B."/>
            <person name="Skinner E."/>
            <person name="Javaid M."/>
            <person name="Lee S."/>
            <person name="Li M."/>
            <person name="Ming W."/>
            <person name="Munidasa M."/>
            <person name="Muniz J."/>
            <person name="Nguyen L."/>
            <person name="Hughes D."/>
            <person name="Osuji N."/>
            <person name="Pu L.-L."/>
            <person name="Puazo M."/>
            <person name="Qu C."/>
            <person name="Quiroz J."/>
            <person name="Raj R."/>
            <person name="Weissenberger G."/>
            <person name="Xin Y."/>
            <person name="Zou X."/>
            <person name="Han Y."/>
            <person name="Worley K."/>
            <person name="Muzny D."/>
            <person name="Gibbs R."/>
        </authorList>
    </citation>
    <scope>NUCLEOTIDE SEQUENCE</scope>
    <source>
        <strain evidence="2">Sampled in the wild</strain>
    </source>
</reference>
<evidence type="ECO:0000313" key="2">
    <source>
        <dbReference type="EMBL" id="KAG8222728.1"/>
    </source>
</evidence>
<accession>A0A8K0JUK0</accession>
<proteinExistence type="predicted"/>
<protein>
    <submittedName>
        <fullName evidence="2">Uncharacterized protein</fullName>
    </submittedName>
</protein>
<comment type="caution">
    <text evidence="2">The sequence shown here is derived from an EMBL/GenBank/DDBJ whole genome shotgun (WGS) entry which is preliminary data.</text>
</comment>